<evidence type="ECO:0000256" key="8">
    <source>
        <dbReference type="ARBA" id="ARBA00022840"/>
    </source>
</evidence>
<proteinExistence type="inferred from homology"/>
<keyword evidence="4" id="KW-0597">Phosphoprotein</keyword>
<evidence type="ECO:0000256" key="10">
    <source>
        <dbReference type="ARBA" id="ARBA00048679"/>
    </source>
</evidence>
<evidence type="ECO:0000256" key="9">
    <source>
        <dbReference type="ARBA" id="ARBA00047899"/>
    </source>
</evidence>
<feature type="domain" description="AGC-kinase C-terminal" evidence="14">
    <location>
        <begin position="345"/>
        <end position="411"/>
    </location>
</feature>
<dbReference type="Pfam" id="PF00433">
    <property type="entry name" value="Pkinase_C"/>
    <property type="match status" value="1"/>
</dbReference>
<dbReference type="PANTHER" id="PTHR22988:SF76">
    <property type="entry name" value="CHROMOSOME UNDETERMINED SCAFFOLD_135, WHOLE GENOME SHOTGUN SEQUENCE"/>
    <property type="match status" value="1"/>
</dbReference>
<evidence type="ECO:0000256" key="1">
    <source>
        <dbReference type="ARBA" id="ARBA00009903"/>
    </source>
</evidence>
<dbReference type="PROSITE" id="PS51285">
    <property type="entry name" value="AGC_KINASE_CTER"/>
    <property type="match status" value="1"/>
</dbReference>
<dbReference type="Proteomes" id="UP001489004">
    <property type="component" value="Unassembled WGS sequence"/>
</dbReference>
<evidence type="ECO:0000313" key="16">
    <source>
        <dbReference type="Proteomes" id="UP001489004"/>
    </source>
</evidence>
<dbReference type="GO" id="GO:0005737">
    <property type="term" value="C:cytoplasm"/>
    <property type="evidence" value="ECO:0007669"/>
    <property type="project" value="UniProtKB-ARBA"/>
</dbReference>
<dbReference type="InterPro" id="IPR059233">
    <property type="entry name" value="MobB_NdrA/B/Cbk1"/>
</dbReference>
<evidence type="ECO:0000256" key="7">
    <source>
        <dbReference type="ARBA" id="ARBA00022777"/>
    </source>
</evidence>
<sequence length="448" mass="51540">MERRVKLQRDLQQEVLSEDEKQNIIQALEQKERDYTRLQRQRLAADDFEPLTIIGRGAFGEVRVCRERSTGKIFAMKKLKKQEMLRRGQVDHVKAERNVLAEVHNPYVVKLFYSFQDEDFLYLVMEYLPGGDVMTLLMRKDILSEEETCFYIAETVLAIESIHKHNYIHRDIKPDNLLLDAGGHMKLSDFGLCKPVDVTKLPTLLEEEAMSSGELSAMPTPQRGSQTENLAHWQQNRRKLAFSTVGTPDYIAPEVLLKKGYGMECDWWSVGAIMFEMMVGYPPFYSDDPMTTCRKIVNWRTCLRFPEEVRLPTAAKNLIERLLCDVDDRLGTHGVQDIKNHAFFRGMDWDNLYRSRSPFVPIVEHELDTQNFEHFDDELHTASSGGKRWARADANFIGYTYKNWEAVHAEAGQHNGQLHLKKKSPARPKLSQLQSNFASMGMGGGSSS</sequence>
<evidence type="ECO:0000259" key="13">
    <source>
        <dbReference type="PROSITE" id="PS50011"/>
    </source>
</evidence>
<dbReference type="EMBL" id="JALJOR010000009">
    <property type="protein sequence ID" value="KAK9811663.1"/>
    <property type="molecule type" value="Genomic_DNA"/>
</dbReference>
<dbReference type="InterPro" id="IPR050839">
    <property type="entry name" value="Rho-assoc_Ser/Thr_Kinase"/>
</dbReference>
<keyword evidence="3 12" id="KW-0723">Serine/threonine-protein kinase</keyword>
<evidence type="ECO:0000256" key="4">
    <source>
        <dbReference type="ARBA" id="ARBA00022553"/>
    </source>
</evidence>
<dbReference type="InterPro" id="IPR017441">
    <property type="entry name" value="Protein_kinase_ATP_BS"/>
</dbReference>
<comment type="caution">
    <text evidence="15">The sequence shown here is derived from an EMBL/GenBank/DDBJ whole genome shotgun (WGS) entry which is preliminary data.</text>
</comment>
<keyword evidence="5" id="KW-0808">Transferase</keyword>
<evidence type="ECO:0000256" key="5">
    <source>
        <dbReference type="ARBA" id="ARBA00022679"/>
    </source>
</evidence>
<comment type="catalytic activity">
    <reaction evidence="10">
        <text>L-seryl-[protein] + ATP = O-phospho-L-seryl-[protein] + ADP + H(+)</text>
        <dbReference type="Rhea" id="RHEA:17989"/>
        <dbReference type="Rhea" id="RHEA-COMP:9863"/>
        <dbReference type="Rhea" id="RHEA-COMP:11604"/>
        <dbReference type="ChEBI" id="CHEBI:15378"/>
        <dbReference type="ChEBI" id="CHEBI:29999"/>
        <dbReference type="ChEBI" id="CHEBI:30616"/>
        <dbReference type="ChEBI" id="CHEBI:83421"/>
        <dbReference type="ChEBI" id="CHEBI:456216"/>
        <dbReference type="EC" id="2.7.11.1"/>
    </reaction>
</comment>
<dbReference type="InterPro" id="IPR000961">
    <property type="entry name" value="AGC-kinase_C"/>
</dbReference>
<evidence type="ECO:0000256" key="6">
    <source>
        <dbReference type="ARBA" id="ARBA00022741"/>
    </source>
</evidence>
<dbReference type="Gene3D" id="3.30.200.20">
    <property type="entry name" value="Phosphorylase Kinase, domain 1"/>
    <property type="match status" value="1"/>
</dbReference>
<dbReference type="Pfam" id="PF00069">
    <property type="entry name" value="Pkinase"/>
    <property type="match status" value="2"/>
</dbReference>
<dbReference type="GO" id="GO:0004674">
    <property type="term" value="F:protein serine/threonine kinase activity"/>
    <property type="evidence" value="ECO:0007669"/>
    <property type="project" value="UniProtKB-KW"/>
</dbReference>
<dbReference type="FunFam" id="1.10.510.10:FF:000057">
    <property type="entry name" value="Non-specific serine/threonine protein kinase"/>
    <property type="match status" value="1"/>
</dbReference>
<dbReference type="SMART" id="SM00220">
    <property type="entry name" value="S_TKc"/>
    <property type="match status" value="1"/>
</dbReference>
<dbReference type="PROSITE" id="PS50011">
    <property type="entry name" value="PROTEIN_KINASE_DOM"/>
    <property type="match status" value="1"/>
</dbReference>
<evidence type="ECO:0000256" key="2">
    <source>
        <dbReference type="ARBA" id="ARBA00012513"/>
    </source>
</evidence>
<keyword evidence="16" id="KW-1185">Reference proteome</keyword>
<feature type="binding site" evidence="11">
    <location>
        <position position="77"/>
    </location>
    <ligand>
        <name>ATP</name>
        <dbReference type="ChEBI" id="CHEBI:30616"/>
    </ligand>
</feature>
<dbReference type="EC" id="2.7.11.1" evidence="2"/>
<organism evidence="15 16">
    <name type="scientific">[Myrmecia] bisecta</name>
    <dbReference type="NCBI Taxonomy" id="41462"/>
    <lineage>
        <taxon>Eukaryota</taxon>
        <taxon>Viridiplantae</taxon>
        <taxon>Chlorophyta</taxon>
        <taxon>core chlorophytes</taxon>
        <taxon>Trebouxiophyceae</taxon>
        <taxon>Trebouxiales</taxon>
        <taxon>Trebouxiaceae</taxon>
        <taxon>Myrmecia</taxon>
    </lineage>
</organism>
<evidence type="ECO:0000256" key="3">
    <source>
        <dbReference type="ARBA" id="ARBA00022527"/>
    </source>
</evidence>
<evidence type="ECO:0000313" key="15">
    <source>
        <dbReference type="EMBL" id="KAK9811663.1"/>
    </source>
</evidence>
<dbReference type="PROSITE" id="PS00107">
    <property type="entry name" value="PROTEIN_KINASE_ATP"/>
    <property type="match status" value="1"/>
</dbReference>
<comment type="similarity">
    <text evidence="1">Belongs to the protein kinase superfamily. AGC Ser/Thr protein kinase family.</text>
</comment>
<dbReference type="InterPro" id="IPR011009">
    <property type="entry name" value="Kinase-like_dom_sf"/>
</dbReference>
<keyword evidence="7" id="KW-0418">Kinase</keyword>
<reference evidence="15 16" key="1">
    <citation type="journal article" date="2024" name="Nat. Commun.">
        <title>Phylogenomics reveals the evolutionary origins of lichenization in chlorophyte algae.</title>
        <authorList>
            <person name="Puginier C."/>
            <person name="Libourel C."/>
            <person name="Otte J."/>
            <person name="Skaloud P."/>
            <person name="Haon M."/>
            <person name="Grisel S."/>
            <person name="Petersen M."/>
            <person name="Berrin J.G."/>
            <person name="Delaux P.M."/>
            <person name="Dal Grande F."/>
            <person name="Keller J."/>
        </authorList>
    </citation>
    <scope>NUCLEOTIDE SEQUENCE [LARGE SCALE GENOMIC DNA]</scope>
    <source>
        <strain evidence="15 16">SAG 2043</strain>
    </source>
</reference>
<dbReference type="AlphaFoldDB" id="A0AAW1PSP6"/>
<accession>A0AAW1PSP6</accession>
<dbReference type="GO" id="GO:0005524">
    <property type="term" value="F:ATP binding"/>
    <property type="evidence" value="ECO:0007669"/>
    <property type="project" value="UniProtKB-UniRule"/>
</dbReference>
<feature type="domain" description="Protein kinase" evidence="13">
    <location>
        <begin position="48"/>
        <end position="344"/>
    </location>
</feature>
<dbReference type="FunFam" id="3.30.200.20:FF:000102">
    <property type="entry name" value="Non-specific serine/threonine protein kinase"/>
    <property type="match status" value="1"/>
</dbReference>
<dbReference type="CDD" id="cd05599">
    <property type="entry name" value="STKc_NDR_like"/>
    <property type="match status" value="1"/>
</dbReference>
<dbReference type="SMART" id="SM00133">
    <property type="entry name" value="S_TK_X"/>
    <property type="match status" value="1"/>
</dbReference>
<dbReference type="FunFam" id="1.10.510.10:FF:000042">
    <property type="entry name" value="Non-specific serine/threonine protein kinase"/>
    <property type="match status" value="1"/>
</dbReference>
<evidence type="ECO:0000259" key="14">
    <source>
        <dbReference type="PROSITE" id="PS51285"/>
    </source>
</evidence>
<dbReference type="CDD" id="cd21742">
    <property type="entry name" value="MobB_NDR_LATS-like"/>
    <property type="match status" value="1"/>
</dbReference>
<keyword evidence="8 11" id="KW-0067">ATP-binding</keyword>
<protein>
    <recommendedName>
        <fullName evidence="2">non-specific serine/threonine protein kinase</fullName>
        <ecNumber evidence="2">2.7.11.1</ecNumber>
    </recommendedName>
</protein>
<dbReference type="InterPro" id="IPR017892">
    <property type="entry name" value="Pkinase_C"/>
</dbReference>
<keyword evidence="6 11" id="KW-0547">Nucleotide-binding</keyword>
<dbReference type="SUPFAM" id="SSF56112">
    <property type="entry name" value="Protein kinase-like (PK-like)"/>
    <property type="match status" value="1"/>
</dbReference>
<gene>
    <name evidence="15" type="ORF">WJX72_007923</name>
</gene>
<evidence type="ECO:0000256" key="11">
    <source>
        <dbReference type="PROSITE-ProRule" id="PRU10141"/>
    </source>
</evidence>
<dbReference type="InterPro" id="IPR000719">
    <property type="entry name" value="Prot_kinase_dom"/>
</dbReference>
<dbReference type="PANTHER" id="PTHR22988">
    <property type="entry name" value="MYOTONIC DYSTROPHY S/T KINASE-RELATED"/>
    <property type="match status" value="1"/>
</dbReference>
<dbReference type="Gene3D" id="1.10.510.10">
    <property type="entry name" value="Transferase(Phosphotransferase) domain 1"/>
    <property type="match status" value="1"/>
</dbReference>
<dbReference type="InterPro" id="IPR008271">
    <property type="entry name" value="Ser/Thr_kinase_AS"/>
</dbReference>
<name>A0AAW1PSP6_9CHLO</name>
<comment type="catalytic activity">
    <reaction evidence="9">
        <text>L-threonyl-[protein] + ATP = O-phospho-L-threonyl-[protein] + ADP + H(+)</text>
        <dbReference type="Rhea" id="RHEA:46608"/>
        <dbReference type="Rhea" id="RHEA-COMP:11060"/>
        <dbReference type="Rhea" id="RHEA-COMP:11605"/>
        <dbReference type="ChEBI" id="CHEBI:15378"/>
        <dbReference type="ChEBI" id="CHEBI:30013"/>
        <dbReference type="ChEBI" id="CHEBI:30616"/>
        <dbReference type="ChEBI" id="CHEBI:61977"/>
        <dbReference type="ChEBI" id="CHEBI:456216"/>
        <dbReference type="EC" id="2.7.11.1"/>
    </reaction>
</comment>
<evidence type="ECO:0000256" key="12">
    <source>
        <dbReference type="RuleBase" id="RU000304"/>
    </source>
</evidence>
<dbReference type="PROSITE" id="PS00108">
    <property type="entry name" value="PROTEIN_KINASE_ST"/>
    <property type="match status" value="1"/>
</dbReference>